<name>M1IVY1_9CREN</name>
<dbReference type="Gene3D" id="1.10.10.10">
    <property type="entry name" value="Winged helix-like DNA-binding domain superfamily/Winged helix DNA-binding domain"/>
    <property type="match status" value="1"/>
</dbReference>
<dbReference type="SUPFAM" id="SSF88659">
    <property type="entry name" value="Sigma3 and sigma4 domains of RNA polymerase sigma factors"/>
    <property type="match status" value="1"/>
</dbReference>
<dbReference type="Proteomes" id="UP000011281">
    <property type="component" value="Chromosome"/>
</dbReference>
<feature type="domain" description="HTH cro/C1-type" evidence="1">
    <location>
        <begin position="24"/>
        <end position="72"/>
    </location>
</feature>
<protein>
    <recommendedName>
        <fullName evidence="1">HTH cro/C1-type domain-containing protein</fullName>
    </recommendedName>
</protein>
<evidence type="ECO:0000313" key="3">
    <source>
        <dbReference type="Proteomes" id="UP000011281"/>
    </source>
</evidence>
<dbReference type="InterPro" id="IPR036388">
    <property type="entry name" value="WH-like_DNA-bd_sf"/>
</dbReference>
<accession>M1IVY1</accession>
<dbReference type="GeneID" id="14552023"/>
<dbReference type="InterPro" id="IPR013324">
    <property type="entry name" value="RNA_pol_sigma_r3/r4-like"/>
</dbReference>
<dbReference type="KEGG" id="sacn:SacN8_07405"/>
<gene>
    <name evidence="2" type="ORF">SacN8_07405</name>
</gene>
<dbReference type="RefSeq" id="WP_011278345.1">
    <property type="nucleotide sequence ID" value="NC_020246.1"/>
</dbReference>
<dbReference type="PATRIC" id="fig|1028566.6.peg.1459"/>
<dbReference type="HOGENOM" id="CLU_2257486_0_0_2"/>
<evidence type="ECO:0000259" key="1">
    <source>
        <dbReference type="PROSITE" id="PS50943"/>
    </source>
</evidence>
<sequence>MEWIEHLTPKEREVVTDFVFSNVKLSMKEMAQALGVTAMAVSKLRRHQIRPSDETLKRMYSILDDKKKVELLLNVRRMYEDILKEIDQELGKLGYARGDLSGQDRSI</sequence>
<evidence type="ECO:0000313" key="2">
    <source>
        <dbReference type="EMBL" id="AGE71444.1"/>
    </source>
</evidence>
<dbReference type="InterPro" id="IPR001387">
    <property type="entry name" value="Cro/C1-type_HTH"/>
</dbReference>
<organism evidence="3">
    <name type="scientific">Sulfolobus acidocaldarius N8</name>
    <dbReference type="NCBI Taxonomy" id="1028566"/>
    <lineage>
        <taxon>Archaea</taxon>
        <taxon>Thermoproteota</taxon>
        <taxon>Thermoprotei</taxon>
        <taxon>Sulfolobales</taxon>
        <taxon>Sulfolobaceae</taxon>
        <taxon>Sulfolobus</taxon>
    </lineage>
</organism>
<dbReference type="AlphaFoldDB" id="M1IVY1"/>
<proteinExistence type="predicted"/>
<dbReference type="PROSITE" id="PS50943">
    <property type="entry name" value="HTH_CROC1"/>
    <property type="match status" value="1"/>
</dbReference>
<dbReference type="EMBL" id="CP002817">
    <property type="protein sequence ID" value="AGE71444.1"/>
    <property type="molecule type" value="Genomic_DNA"/>
</dbReference>
<reference evidence="2 3" key="1">
    <citation type="journal article" date="2012" name="ISME J.">
        <title>Genomic evidence of rapid, global-scale gene flow in a Sulfolobus species.</title>
        <authorList>
            <person name="Mao D."/>
            <person name="Grogan D."/>
        </authorList>
    </citation>
    <scope>NUCLEOTIDE SEQUENCE [LARGE SCALE GENOMIC DNA]</scope>
    <source>
        <strain evidence="2 3">N8</strain>
    </source>
</reference>